<dbReference type="InterPro" id="IPR043917">
    <property type="entry name" value="DUF5753"/>
</dbReference>
<dbReference type="EMBL" id="CP022521">
    <property type="protein sequence ID" value="ASO21949.1"/>
    <property type="molecule type" value="Genomic_DNA"/>
</dbReference>
<gene>
    <name evidence="2" type="ORF">AHOG_21665</name>
</gene>
<organism evidence="2 3">
    <name type="scientific">Actinoalloteichus hoggarensis</name>
    <dbReference type="NCBI Taxonomy" id="1470176"/>
    <lineage>
        <taxon>Bacteria</taxon>
        <taxon>Bacillati</taxon>
        <taxon>Actinomycetota</taxon>
        <taxon>Actinomycetes</taxon>
        <taxon>Pseudonocardiales</taxon>
        <taxon>Pseudonocardiaceae</taxon>
        <taxon>Actinoalloteichus</taxon>
    </lineage>
</organism>
<accession>A0A221W8U1</accession>
<feature type="domain" description="DUF5753" evidence="1">
    <location>
        <begin position="23"/>
        <end position="198"/>
    </location>
</feature>
<reference evidence="2 3" key="1">
    <citation type="submission" date="2017-07" db="EMBL/GenBank/DDBJ databases">
        <title>Complete genome sequence of Actinoalloteichus hoggarensis DSM 45943, type strain of Actinoalloteichus hoggarensis.</title>
        <authorList>
            <person name="Ruckert C."/>
            <person name="Nouioui I."/>
            <person name="Willmese J."/>
            <person name="van Wezel G."/>
            <person name="Klenk H.-P."/>
            <person name="Kalinowski J."/>
            <person name="Zotchev S.B."/>
        </authorList>
    </citation>
    <scope>NUCLEOTIDE SEQUENCE [LARGE SCALE GENOMIC DNA]</scope>
    <source>
        <strain evidence="2 3">DSM 45943</strain>
    </source>
</reference>
<evidence type="ECO:0000313" key="2">
    <source>
        <dbReference type="EMBL" id="ASO21949.1"/>
    </source>
</evidence>
<evidence type="ECO:0000259" key="1">
    <source>
        <dbReference type="Pfam" id="PF19054"/>
    </source>
</evidence>
<proteinExistence type="predicted"/>
<dbReference type="AlphaFoldDB" id="A0A221W8U1"/>
<protein>
    <recommendedName>
        <fullName evidence="1">DUF5753 domain-containing protein</fullName>
    </recommendedName>
</protein>
<keyword evidence="3" id="KW-1185">Reference proteome</keyword>
<dbReference type="KEGG" id="ahg:AHOG_21665"/>
<dbReference type="Pfam" id="PF19054">
    <property type="entry name" value="DUF5753"/>
    <property type="match status" value="1"/>
</dbReference>
<evidence type="ECO:0000313" key="3">
    <source>
        <dbReference type="Proteomes" id="UP000204221"/>
    </source>
</evidence>
<dbReference type="Proteomes" id="UP000204221">
    <property type="component" value="Chromosome"/>
</dbReference>
<sequence>MARDKGERHWLAVGLPEQARALSALLEAERDAAEITTVAPNLVPGMLQTTAYARAILGAGGVPEHEVEPRVRVRVGRREVLRDQNPPRLTTMIGEGALRRLVGGRKVMAHQLRTLLDIAALPVVDLRIVPFTADWAPDLEGMFDMFAFRDDREPVVHLENRRSALVLHEPDDVEAYRAAADIVMSVAMSPEASAGLIADVAESLEGTS</sequence>
<name>A0A221W8U1_9PSEU</name>